<feature type="transmembrane region" description="Helical" evidence="1">
    <location>
        <begin position="12"/>
        <end position="32"/>
    </location>
</feature>
<dbReference type="OrthoDB" id="2952519at2"/>
<dbReference type="EMBL" id="WMIB01000020">
    <property type="protein sequence ID" value="MTH54926.1"/>
    <property type="molecule type" value="Genomic_DNA"/>
</dbReference>
<dbReference type="AlphaFoldDB" id="A0A7X2S832"/>
<evidence type="ECO:0000256" key="1">
    <source>
        <dbReference type="SAM" id="Phobius"/>
    </source>
</evidence>
<gene>
    <name evidence="2" type="ORF">GKZ89_16105</name>
</gene>
<protein>
    <recommendedName>
        <fullName evidence="4">DUF1433 domain-containing protein</fullName>
    </recommendedName>
</protein>
<name>A0A7X2S832_9BACI</name>
<accession>A0A7X2S832</accession>
<sequence length="116" mass="13184">MKRGVLTLKKMFFLIFTMVVFAMIVAGCGTSAKEKEEQEKIKEYATPIAVNFAKEFYGKVFEIDGYEFSSQSGGGVLFVRGHFEGEKPNQRTVQISYNPENYREMTADAMKKSKID</sequence>
<proteinExistence type="predicted"/>
<evidence type="ECO:0000313" key="3">
    <source>
        <dbReference type="Proteomes" id="UP000434639"/>
    </source>
</evidence>
<reference evidence="2 3" key="1">
    <citation type="journal article" date="2017" name="Int. J. Syst. Evol. Microbiol.">
        <title>Bacillus mangrovi sp. nov., isolated from a sediment sample from a mangrove forest.</title>
        <authorList>
            <person name="Gupta V."/>
            <person name="Singh P.K."/>
            <person name="Korpole S."/>
            <person name="Tanuku N.R.S."/>
            <person name="Pinnaka A.K."/>
        </authorList>
    </citation>
    <scope>NUCLEOTIDE SEQUENCE [LARGE SCALE GENOMIC DNA]</scope>
    <source>
        <strain evidence="2 3">KCTC 33872</strain>
    </source>
</reference>
<evidence type="ECO:0000313" key="2">
    <source>
        <dbReference type="EMBL" id="MTH54926.1"/>
    </source>
</evidence>
<dbReference type="PROSITE" id="PS51257">
    <property type="entry name" value="PROKAR_LIPOPROTEIN"/>
    <property type="match status" value="1"/>
</dbReference>
<comment type="caution">
    <text evidence="2">The sequence shown here is derived from an EMBL/GenBank/DDBJ whole genome shotgun (WGS) entry which is preliminary data.</text>
</comment>
<keyword evidence="1" id="KW-0472">Membrane</keyword>
<keyword evidence="3" id="KW-1185">Reference proteome</keyword>
<evidence type="ECO:0008006" key="4">
    <source>
        <dbReference type="Google" id="ProtNLM"/>
    </source>
</evidence>
<keyword evidence="1" id="KW-1133">Transmembrane helix</keyword>
<organism evidence="2 3">
    <name type="scientific">Metabacillus mangrovi</name>
    <dbReference type="NCBI Taxonomy" id="1491830"/>
    <lineage>
        <taxon>Bacteria</taxon>
        <taxon>Bacillati</taxon>
        <taxon>Bacillota</taxon>
        <taxon>Bacilli</taxon>
        <taxon>Bacillales</taxon>
        <taxon>Bacillaceae</taxon>
        <taxon>Metabacillus</taxon>
    </lineage>
</organism>
<keyword evidence="1" id="KW-0812">Transmembrane</keyword>
<dbReference type="Proteomes" id="UP000434639">
    <property type="component" value="Unassembled WGS sequence"/>
</dbReference>